<dbReference type="Proteomes" id="UP000663505">
    <property type="component" value="Chromosome"/>
</dbReference>
<dbReference type="AlphaFoldDB" id="A0A9X7VVF9"/>
<dbReference type="RefSeq" id="WP_206655234.1">
    <property type="nucleotide sequence ID" value="NZ_CP071182.1"/>
</dbReference>
<dbReference type="SUPFAM" id="SSF75169">
    <property type="entry name" value="DsrEFH-like"/>
    <property type="match status" value="1"/>
</dbReference>
<evidence type="ECO:0000313" key="1">
    <source>
        <dbReference type="EMBL" id="QSO45861.1"/>
    </source>
</evidence>
<proteinExistence type="predicted"/>
<dbReference type="KEGG" id="afx:JZ786_15085"/>
<dbReference type="PANTHER" id="PTHR34655:SF2">
    <property type="entry name" value="PEROXIREDOXIN FAMILY PROTEIN"/>
    <property type="match status" value="1"/>
</dbReference>
<protein>
    <submittedName>
        <fullName evidence="1">DsrE/DsrF/DrsH-like family protein</fullName>
    </submittedName>
</protein>
<organism evidence="1 2">
    <name type="scientific">Alicyclobacillus mengziensis</name>
    <dbReference type="NCBI Taxonomy" id="2931921"/>
    <lineage>
        <taxon>Bacteria</taxon>
        <taxon>Bacillati</taxon>
        <taxon>Bacillota</taxon>
        <taxon>Bacilli</taxon>
        <taxon>Bacillales</taxon>
        <taxon>Alicyclobacillaceae</taxon>
        <taxon>Alicyclobacillus</taxon>
    </lineage>
</organism>
<dbReference type="InterPro" id="IPR032836">
    <property type="entry name" value="DsrE2-like"/>
</dbReference>
<accession>A0A9X7VVF9</accession>
<dbReference type="InterPro" id="IPR027396">
    <property type="entry name" value="DsrEFH-like"/>
</dbReference>
<name>A0A9X7VVF9_9BACL</name>
<gene>
    <name evidence="1" type="ORF">JZ786_15085</name>
</gene>
<keyword evidence="2" id="KW-1185">Reference proteome</keyword>
<sequence>MSDAKKMCIVVFGGTVDKLYPAAIMASGAVMNDMDVDIFLTFWGLLAFKKGNPKQLSSVSKDYEELGPEMMRVMSEKNVPSWYDTLVQAKEMGNIRIHACAMTADLFEMELEDFEPIVDDIIGVGEFVGMSAEAHTTLYLG</sequence>
<dbReference type="Pfam" id="PF13686">
    <property type="entry name" value="DrsE_2"/>
    <property type="match status" value="1"/>
</dbReference>
<dbReference type="Gene3D" id="3.40.1260.10">
    <property type="entry name" value="DsrEFH-like"/>
    <property type="match status" value="1"/>
</dbReference>
<dbReference type="PANTHER" id="PTHR34655">
    <property type="entry name" value="CONSERVED WITHIN P. AEROPHILUM"/>
    <property type="match status" value="1"/>
</dbReference>
<reference evidence="1 2" key="1">
    <citation type="submission" date="2021-02" db="EMBL/GenBank/DDBJ databases">
        <title>Alicyclobacillus curvatus sp. nov. and Alicyclobacillus mengziensis sp. nov., two acidophilic bacteria isolated from acid mine drainage.</title>
        <authorList>
            <person name="Huang Y."/>
        </authorList>
    </citation>
    <scope>NUCLEOTIDE SEQUENCE [LARGE SCALE GENOMIC DNA]</scope>
    <source>
        <strain evidence="1 2">S30H14</strain>
    </source>
</reference>
<dbReference type="EMBL" id="CP071182">
    <property type="protein sequence ID" value="QSO45861.1"/>
    <property type="molecule type" value="Genomic_DNA"/>
</dbReference>
<evidence type="ECO:0000313" key="2">
    <source>
        <dbReference type="Proteomes" id="UP000663505"/>
    </source>
</evidence>